<evidence type="ECO:0000256" key="8">
    <source>
        <dbReference type="PROSITE-ProRule" id="PRU00169"/>
    </source>
</evidence>
<organism evidence="11 12">
    <name type="scientific">Edaphobacter modestus</name>
    <dbReference type="NCBI Taxonomy" id="388466"/>
    <lineage>
        <taxon>Bacteria</taxon>
        <taxon>Pseudomonadati</taxon>
        <taxon>Acidobacteriota</taxon>
        <taxon>Terriglobia</taxon>
        <taxon>Terriglobales</taxon>
        <taxon>Acidobacteriaceae</taxon>
        <taxon>Edaphobacter</taxon>
    </lineage>
</organism>
<dbReference type="CDD" id="cd17550">
    <property type="entry name" value="REC_NtrX-like"/>
    <property type="match status" value="1"/>
</dbReference>
<dbReference type="RefSeq" id="WP_130420570.1">
    <property type="nucleotide sequence ID" value="NZ_SHKW01000001.1"/>
</dbReference>
<dbReference type="PROSITE" id="PS50110">
    <property type="entry name" value="RESPONSE_REGULATORY"/>
    <property type="match status" value="1"/>
</dbReference>
<dbReference type="InterPro" id="IPR027417">
    <property type="entry name" value="P-loop_NTPase"/>
</dbReference>
<dbReference type="EMBL" id="SHKW01000001">
    <property type="protein sequence ID" value="RZU42625.1"/>
    <property type="molecule type" value="Genomic_DNA"/>
</dbReference>
<dbReference type="CDD" id="cd00009">
    <property type="entry name" value="AAA"/>
    <property type="match status" value="1"/>
</dbReference>
<reference evidence="11 12" key="1">
    <citation type="submission" date="2019-02" db="EMBL/GenBank/DDBJ databases">
        <title>Genomic Encyclopedia of Archaeal and Bacterial Type Strains, Phase II (KMG-II): from individual species to whole genera.</title>
        <authorList>
            <person name="Goeker M."/>
        </authorList>
    </citation>
    <scope>NUCLEOTIDE SEQUENCE [LARGE SCALE GENOMIC DNA]</scope>
    <source>
        <strain evidence="11 12">DSM 18101</strain>
    </source>
</reference>
<evidence type="ECO:0000259" key="10">
    <source>
        <dbReference type="PROSITE" id="PS50110"/>
    </source>
</evidence>
<dbReference type="FunFam" id="3.40.50.2300:FF:000018">
    <property type="entry name" value="DNA-binding transcriptional regulator NtrC"/>
    <property type="match status" value="1"/>
</dbReference>
<accession>A0A4Q7YZL0</accession>
<sequence length="459" mass="51878">MNHILIVDDEGEIRESLEGILREEGYLVTTSATATEALELVRDADYDVVLLDIWLPDRDGLETLGEIRRMEIAAVPEVVIISGHGTIEAAVRATKLGAYDFLEKPLSLERTLIVVNNAMRARQMREDNAEFARQLAVKGNVTGQSVAMKALRQQIQLMAPTNGRVLIFGESGTGKELIGRAMHASSLRKDRPFVELNCAAIPEDYIESELFGYRHGAVPGGPQEKRGTFERADGGTLFLDEVGDMSLKTQAKVLRALDEQRFLPVGASHPVHVDVRVIAATNKDLEEEIARGNFREDLFYRLNVIPFYVPPLRDRKEDIPLLVKEFLEEFGPRYGRPHVEMNEEALTALRQYHWPGNVRELRNLVERVLILNPKVQRIEKKHIPMLVYRGPKLTESGKINTKTEEFSSLVEAREAYEREFILKKLDEVHGNISRAAEGLGLERSHLYRKMKALGVNVKE</sequence>
<keyword evidence="4" id="KW-0902">Two-component regulatory system</keyword>
<name>A0A4Q7YZL0_9BACT</name>
<keyword evidence="12" id="KW-1185">Reference proteome</keyword>
<dbReference type="SUPFAM" id="SSF52540">
    <property type="entry name" value="P-loop containing nucleoside triphosphate hydrolases"/>
    <property type="match status" value="1"/>
</dbReference>
<feature type="domain" description="Sigma-54 factor interaction" evidence="9">
    <location>
        <begin position="141"/>
        <end position="370"/>
    </location>
</feature>
<dbReference type="Pfam" id="PF00072">
    <property type="entry name" value="Response_reg"/>
    <property type="match status" value="1"/>
</dbReference>
<dbReference type="InterPro" id="IPR025944">
    <property type="entry name" value="Sigma_54_int_dom_CS"/>
</dbReference>
<dbReference type="InterPro" id="IPR001789">
    <property type="entry name" value="Sig_transdc_resp-reg_receiver"/>
</dbReference>
<dbReference type="Gene3D" id="1.10.8.60">
    <property type="match status" value="1"/>
</dbReference>
<dbReference type="GO" id="GO:0005524">
    <property type="term" value="F:ATP binding"/>
    <property type="evidence" value="ECO:0007669"/>
    <property type="project" value="UniProtKB-KW"/>
</dbReference>
<dbReference type="PANTHER" id="PTHR32071">
    <property type="entry name" value="TRANSCRIPTIONAL REGULATORY PROTEIN"/>
    <property type="match status" value="1"/>
</dbReference>
<dbReference type="InterPro" id="IPR058031">
    <property type="entry name" value="AAA_lid_NorR"/>
</dbReference>
<gene>
    <name evidence="11" type="ORF">BDD14_4216</name>
</gene>
<protein>
    <submittedName>
        <fullName evidence="11">Two-component system nitrogen regulation response regulator NtrX</fullName>
    </submittedName>
</protein>
<feature type="domain" description="Response regulatory" evidence="10">
    <location>
        <begin position="3"/>
        <end position="119"/>
    </location>
</feature>
<evidence type="ECO:0000256" key="4">
    <source>
        <dbReference type="ARBA" id="ARBA00023012"/>
    </source>
</evidence>
<dbReference type="SUPFAM" id="SSF46689">
    <property type="entry name" value="Homeodomain-like"/>
    <property type="match status" value="1"/>
</dbReference>
<dbReference type="PROSITE" id="PS00688">
    <property type="entry name" value="SIGMA54_INTERACT_3"/>
    <property type="match status" value="1"/>
</dbReference>
<dbReference type="SUPFAM" id="SSF52172">
    <property type="entry name" value="CheY-like"/>
    <property type="match status" value="1"/>
</dbReference>
<proteinExistence type="predicted"/>
<feature type="modified residue" description="4-aspartylphosphate" evidence="8">
    <location>
        <position position="52"/>
    </location>
</feature>
<keyword evidence="5" id="KW-0805">Transcription regulation</keyword>
<dbReference type="Gene3D" id="3.40.50.2300">
    <property type="match status" value="1"/>
</dbReference>
<keyword evidence="6" id="KW-0238">DNA-binding</keyword>
<dbReference type="Pfam" id="PF00158">
    <property type="entry name" value="Sigma54_activat"/>
    <property type="match status" value="1"/>
</dbReference>
<dbReference type="PRINTS" id="PR01590">
    <property type="entry name" value="HTHFIS"/>
</dbReference>
<dbReference type="SMART" id="SM00382">
    <property type="entry name" value="AAA"/>
    <property type="match status" value="1"/>
</dbReference>
<evidence type="ECO:0000313" key="11">
    <source>
        <dbReference type="EMBL" id="RZU42625.1"/>
    </source>
</evidence>
<evidence type="ECO:0000256" key="6">
    <source>
        <dbReference type="ARBA" id="ARBA00023125"/>
    </source>
</evidence>
<keyword evidence="7" id="KW-0804">Transcription</keyword>
<dbReference type="InterPro" id="IPR002078">
    <property type="entry name" value="Sigma_54_int"/>
</dbReference>
<dbReference type="OrthoDB" id="9803970at2"/>
<dbReference type="InterPro" id="IPR025943">
    <property type="entry name" value="Sigma_54_int_dom_ATP-bd_2"/>
</dbReference>
<evidence type="ECO:0000313" key="12">
    <source>
        <dbReference type="Proteomes" id="UP000292958"/>
    </source>
</evidence>
<evidence type="ECO:0000256" key="2">
    <source>
        <dbReference type="ARBA" id="ARBA00022741"/>
    </source>
</evidence>
<dbReference type="Gene3D" id="1.10.10.60">
    <property type="entry name" value="Homeodomain-like"/>
    <property type="match status" value="1"/>
</dbReference>
<dbReference type="Proteomes" id="UP000292958">
    <property type="component" value="Unassembled WGS sequence"/>
</dbReference>
<dbReference type="FunFam" id="3.40.50.300:FF:000006">
    <property type="entry name" value="DNA-binding transcriptional regulator NtrC"/>
    <property type="match status" value="1"/>
</dbReference>
<dbReference type="PROSITE" id="PS00675">
    <property type="entry name" value="SIGMA54_INTERACT_1"/>
    <property type="match status" value="1"/>
</dbReference>
<keyword evidence="1 8" id="KW-0597">Phosphoprotein</keyword>
<dbReference type="SMART" id="SM00448">
    <property type="entry name" value="REC"/>
    <property type="match status" value="1"/>
</dbReference>
<keyword evidence="3" id="KW-0067">ATP-binding</keyword>
<dbReference type="GO" id="GO:0043565">
    <property type="term" value="F:sequence-specific DNA binding"/>
    <property type="evidence" value="ECO:0007669"/>
    <property type="project" value="InterPro"/>
</dbReference>
<dbReference type="Gene3D" id="3.40.50.300">
    <property type="entry name" value="P-loop containing nucleotide triphosphate hydrolases"/>
    <property type="match status" value="1"/>
</dbReference>
<dbReference type="InterPro" id="IPR003593">
    <property type="entry name" value="AAA+_ATPase"/>
</dbReference>
<dbReference type="AlphaFoldDB" id="A0A4Q7YZL0"/>
<evidence type="ECO:0000256" key="1">
    <source>
        <dbReference type="ARBA" id="ARBA00022553"/>
    </source>
</evidence>
<keyword evidence="2" id="KW-0547">Nucleotide-binding</keyword>
<dbReference type="InterPro" id="IPR025662">
    <property type="entry name" value="Sigma_54_int_dom_ATP-bd_1"/>
</dbReference>
<comment type="caution">
    <text evidence="11">The sequence shown here is derived from an EMBL/GenBank/DDBJ whole genome shotgun (WGS) entry which is preliminary data.</text>
</comment>
<dbReference type="GO" id="GO:0006355">
    <property type="term" value="P:regulation of DNA-templated transcription"/>
    <property type="evidence" value="ECO:0007669"/>
    <property type="project" value="InterPro"/>
</dbReference>
<evidence type="ECO:0000256" key="7">
    <source>
        <dbReference type="ARBA" id="ARBA00023163"/>
    </source>
</evidence>
<dbReference type="InterPro" id="IPR002197">
    <property type="entry name" value="HTH_Fis"/>
</dbReference>
<evidence type="ECO:0000256" key="3">
    <source>
        <dbReference type="ARBA" id="ARBA00022840"/>
    </source>
</evidence>
<dbReference type="InterPro" id="IPR009057">
    <property type="entry name" value="Homeodomain-like_sf"/>
</dbReference>
<dbReference type="PROSITE" id="PS50045">
    <property type="entry name" value="SIGMA54_INTERACT_4"/>
    <property type="match status" value="1"/>
</dbReference>
<evidence type="ECO:0000256" key="5">
    <source>
        <dbReference type="ARBA" id="ARBA00023015"/>
    </source>
</evidence>
<dbReference type="PROSITE" id="PS00676">
    <property type="entry name" value="SIGMA54_INTERACT_2"/>
    <property type="match status" value="1"/>
</dbReference>
<dbReference type="Pfam" id="PF02954">
    <property type="entry name" value="HTH_8"/>
    <property type="match status" value="1"/>
</dbReference>
<dbReference type="GO" id="GO:0000160">
    <property type="term" value="P:phosphorelay signal transduction system"/>
    <property type="evidence" value="ECO:0007669"/>
    <property type="project" value="UniProtKB-KW"/>
</dbReference>
<dbReference type="InterPro" id="IPR011006">
    <property type="entry name" value="CheY-like_superfamily"/>
</dbReference>
<evidence type="ECO:0000259" key="9">
    <source>
        <dbReference type="PROSITE" id="PS50045"/>
    </source>
</evidence>
<dbReference type="Pfam" id="PF25601">
    <property type="entry name" value="AAA_lid_14"/>
    <property type="match status" value="1"/>
</dbReference>
<dbReference type="PANTHER" id="PTHR32071:SF17">
    <property type="entry name" value="TRANSCRIPTIONAL REGULATOR (NTRC FAMILY)"/>
    <property type="match status" value="1"/>
</dbReference>